<keyword evidence="3" id="KW-1185">Reference proteome</keyword>
<feature type="domain" description="Thoeris protein ThsB TIR-like" evidence="1">
    <location>
        <begin position="5"/>
        <end position="105"/>
    </location>
</feature>
<dbReference type="Pfam" id="PF08937">
    <property type="entry name" value="ThsB_TIR"/>
    <property type="match status" value="1"/>
</dbReference>
<sequence length="214" mass="24543">MTKAFVSYHHKNDQYYREHLAQLAMWDGAFEDKSVLVGDIDERLPPQTIRRIIRDNYLRDTEVTILLCGTETRFRKHVDWELKSSMIDGSVNRRSGILVIDLPTTASTSWHAGLPGEKETIYSDFGGGWFSLEHKHQYRERYPDLPERIIDNLMKPGVQMSVVPWAKIENQPQNLKFLVDATARAGVNNEYDTTLPMRMKNHNPLNALAGLGAC</sequence>
<reference evidence="3" key="1">
    <citation type="submission" date="2024-01" db="EMBL/GenBank/DDBJ databases">
        <title>Roseobacter fucihabitans sp. nov., isolated from the brown alga Fucus spiralis.</title>
        <authorList>
            <person name="Hahnke S."/>
            <person name="Berger M."/>
            <person name="Schlingloff A."/>
            <person name="Athale I."/>
            <person name="Neumann-Schaal M."/>
            <person name="Adenaya A."/>
            <person name="Poehlein A."/>
            <person name="Daniel R."/>
            <person name="Pertersen J."/>
            <person name="Brinkhoff T."/>
        </authorList>
    </citation>
    <scope>NUCLEOTIDE SEQUENCE [LARGE SCALE GENOMIC DNA]</scope>
    <source>
        <strain evidence="3">B14</strain>
    </source>
</reference>
<dbReference type="InterPro" id="IPR015032">
    <property type="entry name" value="ThsB__TIR-like_domain"/>
</dbReference>
<dbReference type="EMBL" id="CP143423">
    <property type="protein sequence ID" value="WVX49447.1"/>
    <property type="molecule type" value="Genomic_DNA"/>
</dbReference>
<dbReference type="Proteomes" id="UP001318682">
    <property type="component" value="Chromosome"/>
</dbReference>
<accession>A0ABZ2BTV1</accession>
<evidence type="ECO:0000259" key="1">
    <source>
        <dbReference type="Pfam" id="PF08937"/>
    </source>
</evidence>
<dbReference type="RefSeq" id="WP_187431760.1">
    <property type="nucleotide sequence ID" value="NZ_CP143423.1"/>
</dbReference>
<evidence type="ECO:0000313" key="2">
    <source>
        <dbReference type="EMBL" id="WVX49447.1"/>
    </source>
</evidence>
<evidence type="ECO:0000313" key="3">
    <source>
        <dbReference type="Proteomes" id="UP001318682"/>
    </source>
</evidence>
<organism evidence="2 3">
    <name type="scientific">Roseobacter fucihabitans</name>
    <dbReference type="NCBI Taxonomy" id="1537242"/>
    <lineage>
        <taxon>Bacteria</taxon>
        <taxon>Pseudomonadati</taxon>
        <taxon>Pseudomonadota</taxon>
        <taxon>Alphaproteobacteria</taxon>
        <taxon>Rhodobacterales</taxon>
        <taxon>Roseobacteraceae</taxon>
        <taxon>Roseobacter</taxon>
    </lineage>
</organism>
<protein>
    <recommendedName>
        <fullName evidence="1">Thoeris protein ThsB TIR-like domain-containing protein</fullName>
    </recommendedName>
</protein>
<name>A0ABZ2BTV1_9RHOB</name>
<proteinExistence type="predicted"/>
<gene>
    <name evidence="2" type="ORF">ROLI_025420</name>
</gene>